<dbReference type="AlphaFoldDB" id="A0A399CW07"/>
<keyword evidence="2" id="KW-0645">Protease</keyword>
<dbReference type="GO" id="GO:0006508">
    <property type="term" value="P:proteolysis"/>
    <property type="evidence" value="ECO:0007669"/>
    <property type="project" value="UniProtKB-KW"/>
</dbReference>
<sequence>MENSKETDKRRCFEIAAVLATGLMKFILIDWLNLRAFYIAAACIFWSVYIYKRYRENQFISQQWGFRKNNFKHTFFFILPFALVMFAVIVWYGIFYNAIFLNWHVIPVFVFYPAWGIIQQFLMVALVAGNLQAIKTINFSKSQIFLLTSTVFAWVHYPSLPLMVFTFFMELVFLTAWFKWRNLWALGLYHGWVASFFLFFVLDRDLWNEMWTVFQI</sequence>
<evidence type="ECO:0000313" key="3">
    <source>
        <dbReference type="Proteomes" id="UP000266441"/>
    </source>
</evidence>
<evidence type="ECO:0000256" key="1">
    <source>
        <dbReference type="SAM" id="Phobius"/>
    </source>
</evidence>
<keyword evidence="1" id="KW-1133">Transmembrane helix</keyword>
<dbReference type="EMBL" id="QWET01000021">
    <property type="protein sequence ID" value="RIH63413.1"/>
    <property type="molecule type" value="Genomic_DNA"/>
</dbReference>
<dbReference type="GO" id="GO:0008237">
    <property type="term" value="F:metallopeptidase activity"/>
    <property type="evidence" value="ECO:0007669"/>
    <property type="project" value="UniProtKB-KW"/>
</dbReference>
<reference evidence="2 3" key="1">
    <citation type="journal article" date="2015" name="Int. J. Syst. Evol. Microbiol.">
        <title>Mariniphaga sediminis sp. nov., isolated from coastal sediment.</title>
        <authorList>
            <person name="Wang F.Q."/>
            <person name="Shen Q.Y."/>
            <person name="Chen G.J."/>
            <person name="Du Z.J."/>
        </authorList>
    </citation>
    <scope>NUCLEOTIDE SEQUENCE [LARGE SCALE GENOMIC DNA]</scope>
    <source>
        <strain evidence="2 3">SY21</strain>
    </source>
</reference>
<keyword evidence="2" id="KW-0378">Hydrolase</keyword>
<feature type="transmembrane region" description="Helical" evidence="1">
    <location>
        <begin position="183"/>
        <end position="202"/>
    </location>
</feature>
<dbReference type="Proteomes" id="UP000266441">
    <property type="component" value="Unassembled WGS sequence"/>
</dbReference>
<feature type="transmembrane region" description="Helical" evidence="1">
    <location>
        <begin position="75"/>
        <end position="94"/>
    </location>
</feature>
<comment type="caution">
    <text evidence="2">The sequence shown here is derived from an EMBL/GenBank/DDBJ whole genome shotgun (WGS) entry which is preliminary data.</text>
</comment>
<feature type="transmembrane region" description="Helical" evidence="1">
    <location>
        <begin position="12"/>
        <end position="29"/>
    </location>
</feature>
<proteinExistence type="predicted"/>
<feature type="transmembrane region" description="Helical" evidence="1">
    <location>
        <begin position="35"/>
        <end position="54"/>
    </location>
</feature>
<dbReference type="OrthoDB" id="1115671at2"/>
<name>A0A399CW07_9BACT</name>
<keyword evidence="1" id="KW-0812">Transmembrane</keyword>
<protein>
    <submittedName>
        <fullName evidence="2">CPBP family intramembrane metalloprotease</fullName>
    </submittedName>
</protein>
<gene>
    <name evidence="2" type="ORF">D1164_20000</name>
</gene>
<dbReference type="RefSeq" id="WP_119351679.1">
    <property type="nucleotide sequence ID" value="NZ_QWET01000021.1"/>
</dbReference>
<keyword evidence="1" id="KW-0472">Membrane</keyword>
<feature type="transmembrane region" description="Helical" evidence="1">
    <location>
        <begin position="106"/>
        <end position="132"/>
    </location>
</feature>
<keyword evidence="2" id="KW-0482">Metalloprotease</keyword>
<accession>A0A399CW07</accession>
<feature type="transmembrane region" description="Helical" evidence="1">
    <location>
        <begin position="144"/>
        <end position="177"/>
    </location>
</feature>
<keyword evidence="3" id="KW-1185">Reference proteome</keyword>
<evidence type="ECO:0000313" key="2">
    <source>
        <dbReference type="EMBL" id="RIH63413.1"/>
    </source>
</evidence>
<organism evidence="2 3">
    <name type="scientific">Mariniphaga sediminis</name>
    <dbReference type="NCBI Taxonomy" id="1628158"/>
    <lineage>
        <taxon>Bacteria</taxon>
        <taxon>Pseudomonadati</taxon>
        <taxon>Bacteroidota</taxon>
        <taxon>Bacteroidia</taxon>
        <taxon>Marinilabiliales</taxon>
        <taxon>Prolixibacteraceae</taxon>
        <taxon>Mariniphaga</taxon>
    </lineage>
</organism>